<feature type="compositionally biased region" description="Basic residues" evidence="1">
    <location>
        <begin position="59"/>
        <end position="69"/>
    </location>
</feature>
<gene>
    <name evidence="2" type="ORF">HNR00_002504</name>
</gene>
<feature type="region of interest" description="Disordered" evidence="1">
    <location>
        <begin position="24"/>
        <end position="69"/>
    </location>
</feature>
<dbReference type="EMBL" id="JACHOP010000009">
    <property type="protein sequence ID" value="MBB5757788.1"/>
    <property type="molecule type" value="Genomic_DNA"/>
</dbReference>
<accession>A0A840ZL31</accession>
<evidence type="ECO:0000313" key="3">
    <source>
        <dbReference type="Proteomes" id="UP000583454"/>
    </source>
</evidence>
<reference evidence="2 3" key="1">
    <citation type="submission" date="2020-08" db="EMBL/GenBank/DDBJ databases">
        <title>Genomic Encyclopedia of Type Strains, Phase IV (KMG-IV): sequencing the most valuable type-strain genomes for metagenomic binning, comparative biology and taxonomic classification.</title>
        <authorList>
            <person name="Goeker M."/>
        </authorList>
    </citation>
    <scope>NUCLEOTIDE SEQUENCE [LARGE SCALE GENOMIC DNA]</scope>
    <source>
        <strain evidence="2 3">DSM 2163</strain>
    </source>
</reference>
<name>A0A840ZL31_9HYPH</name>
<comment type="caution">
    <text evidence="2">The sequence shown here is derived from an EMBL/GenBank/DDBJ whole genome shotgun (WGS) entry which is preliminary data.</text>
</comment>
<evidence type="ECO:0000256" key="1">
    <source>
        <dbReference type="SAM" id="MobiDB-lite"/>
    </source>
</evidence>
<keyword evidence="3" id="KW-1185">Reference proteome</keyword>
<organism evidence="2 3">
    <name type="scientific">Methylorubrum rhodinum</name>
    <dbReference type="NCBI Taxonomy" id="29428"/>
    <lineage>
        <taxon>Bacteria</taxon>
        <taxon>Pseudomonadati</taxon>
        <taxon>Pseudomonadota</taxon>
        <taxon>Alphaproteobacteria</taxon>
        <taxon>Hyphomicrobiales</taxon>
        <taxon>Methylobacteriaceae</taxon>
        <taxon>Methylorubrum</taxon>
    </lineage>
</organism>
<dbReference type="RefSeq" id="WP_183569643.1">
    <property type="nucleotide sequence ID" value="NZ_JACHOP010000009.1"/>
</dbReference>
<sequence>MPHFSKELLDASPEALATLREILHGPRQSGGRPGRITSAPAAKEGRFVGGNAGREAPVRKRRHASLIGA</sequence>
<proteinExistence type="predicted"/>
<dbReference type="Proteomes" id="UP000583454">
    <property type="component" value="Unassembled WGS sequence"/>
</dbReference>
<evidence type="ECO:0000313" key="2">
    <source>
        <dbReference type="EMBL" id="MBB5757788.1"/>
    </source>
</evidence>
<dbReference type="AlphaFoldDB" id="A0A840ZL31"/>
<protein>
    <submittedName>
        <fullName evidence="2">Uncharacterized protein</fullName>
    </submittedName>
</protein>